<protein>
    <recommendedName>
        <fullName evidence="11 12">DNA polymerase I</fullName>
        <ecNumber evidence="11 12">2.7.7.7</ecNumber>
    </recommendedName>
</protein>
<dbReference type="InterPro" id="IPR018320">
    <property type="entry name" value="DNA_polymerase_1"/>
</dbReference>
<dbReference type="Pfam" id="PF00476">
    <property type="entry name" value="DNA_pol_A"/>
    <property type="match status" value="1"/>
</dbReference>
<dbReference type="InterPro" id="IPR043502">
    <property type="entry name" value="DNA/RNA_pol_sf"/>
</dbReference>
<dbReference type="FunFam" id="1.10.150.20:FF:000002">
    <property type="entry name" value="DNA polymerase I"/>
    <property type="match status" value="1"/>
</dbReference>
<dbReference type="InterPro" id="IPR054690">
    <property type="entry name" value="DNA_polI_exonuclease"/>
</dbReference>
<dbReference type="PANTHER" id="PTHR10133">
    <property type="entry name" value="DNA POLYMERASE I"/>
    <property type="match status" value="1"/>
</dbReference>
<dbReference type="Gene3D" id="3.30.420.10">
    <property type="entry name" value="Ribonuclease H-like superfamily/Ribonuclease H"/>
    <property type="match status" value="1"/>
</dbReference>
<dbReference type="InterPro" id="IPR036279">
    <property type="entry name" value="5-3_exonuclease_C_sf"/>
</dbReference>
<feature type="domain" description="DNA-directed DNA polymerase family A palm" evidence="14">
    <location>
        <begin position="644"/>
        <end position="851"/>
    </location>
</feature>
<feature type="domain" description="5'-3' exonuclease" evidence="13">
    <location>
        <begin position="3"/>
        <end position="266"/>
    </location>
</feature>
<dbReference type="PANTHER" id="PTHR10133:SF27">
    <property type="entry name" value="DNA POLYMERASE NU"/>
    <property type="match status" value="1"/>
</dbReference>
<keyword evidence="4 12" id="KW-0235">DNA replication</keyword>
<keyword evidence="2 12" id="KW-0808">Transferase</keyword>
<dbReference type="InterPro" id="IPR002421">
    <property type="entry name" value="5-3_exonuclease"/>
</dbReference>
<keyword evidence="12" id="KW-0378">Hydrolase</keyword>
<evidence type="ECO:0000256" key="9">
    <source>
        <dbReference type="ARBA" id="ARBA00049244"/>
    </source>
</evidence>
<dbReference type="SUPFAM" id="SSF53098">
    <property type="entry name" value="Ribonuclease H-like"/>
    <property type="match status" value="1"/>
</dbReference>
<gene>
    <name evidence="12 15" type="primary">polA</name>
    <name evidence="15" type="ORF">SMONO_v1c06810</name>
</gene>
<dbReference type="EC" id="2.7.7.7" evidence="11 12"/>
<dbReference type="InterPro" id="IPR020045">
    <property type="entry name" value="DNA_polI_H3TH"/>
</dbReference>
<dbReference type="SUPFAM" id="SSF56672">
    <property type="entry name" value="DNA/RNA polymerases"/>
    <property type="match status" value="1"/>
</dbReference>
<keyword evidence="12" id="KW-0540">Nuclease</keyword>
<comment type="catalytic activity">
    <reaction evidence="9 12">
        <text>DNA(n) + a 2'-deoxyribonucleoside 5'-triphosphate = DNA(n+1) + diphosphate</text>
        <dbReference type="Rhea" id="RHEA:22508"/>
        <dbReference type="Rhea" id="RHEA-COMP:17339"/>
        <dbReference type="Rhea" id="RHEA-COMP:17340"/>
        <dbReference type="ChEBI" id="CHEBI:33019"/>
        <dbReference type="ChEBI" id="CHEBI:61560"/>
        <dbReference type="ChEBI" id="CHEBI:173112"/>
        <dbReference type="EC" id="2.7.7.7"/>
    </reaction>
</comment>
<dbReference type="PRINTS" id="PR00868">
    <property type="entry name" value="DNAPOLI"/>
</dbReference>
<dbReference type="KEGG" id="smoo:SMONO_v1c06810"/>
<dbReference type="Gene3D" id="3.40.50.1010">
    <property type="entry name" value="5'-nuclease"/>
    <property type="match status" value="1"/>
</dbReference>
<keyword evidence="5 12" id="KW-0227">DNA damage</keyword>
<proteinExistence type="inferred from homology"/>
<dbReference type="SMART" id="SM00482">
    <property type="entry name" value="POLAc"/>
    <property type="match status" value="1"/>
</dbReference>
<dbReference type="GO" id="GO:0006302">
    <property type="term" value="P:double-strand break repair"/>
    <property type="evidence" value="ECO:0007669"/>
    <property type="project" value="TreeGrafter"/>
</dbReference>
<dbReference type="SMART" id="SM00475">
    <property type="entry name" value="53EXOc"/>
    <property type="match status" value="1"/>
</dbReference>
<keyword evidence="12" id="KW-0269">Exonuclease</keyword>
<dbReference type="NCBIfam" id="NF004397">
    <property type="entry name" value="PRK05755.1"/>
    <property type="match status" value="1"/>
</dbReference>
<dbReference type="SMART" id="SM00279">
    <property type="entry name" value="HhH2"/>
    <property type="match status" value="1"/>
</dbReference>
<keyword evidence="16" id="KW-1185">Reference proteome</keyword>
<sequence>MKNKFLLVDGNALIFRAFYSSYGRATLTTKSGIPTNAVYSFINMLMNIIEKNDYFCVKVAFDKGKKTFRHDKLKDYKAGRAKTPSELVMQFPIVREFLTNVNIEWFEVDNYEADDIIGTISKILEEDQEAETHILTSDQDMYQLISDKTFVLSPQIGTSDLMVYNKERLFEKWGVTPEQVIDYKGLRGDSSDNIKGVAGIGEKSAKELLQEFHNLENLYENIDLIKGAKQAKLVAGKEDAFLSKEIATIFRDMQLDKISFEKTIIDFAGLRDFFIRYEMNSLLKKYNSKNEENVVELKTEYEIINKWNQKYNDIENYIYLETLNDNYHTSDVIGISIVNSKGNFYYSFNSSEEISIFNWNESIVDQNFQYFLLNSKFKTYDIKKTIIALKKMGYETKSDLFIYDMMIGCYVLNSNIKSSFEQHVIMLDPSNEIKTFEEIFGKGVKRTLLIDEKIKMDYLVNKSLIIKKYEQDVLKQLQENNQTSLYEKIELPFAKVLIDMEVEGIQVDKDELATQEKNILELLTNLEIEIKNDLKDFIGDNFNVGSPKQLKELLFDKLQLPDYNKGSTDRETLESLQDKHPVISKIISFRKYSKLHSTYLKGFEKFIHPDSKVHTIFNQTLTNTGRLSSSYPNIQNISVRDEEQKNVRKIFVTNDENLYLSFDYSQIELRVLADIVNEEKLIQIFSMNRDIHSEAARSIFNLNEDQEVDSEQRRVAKVFNFGILYGLSDFGLAKDLKISIPQAKEYIKAYYQAFPQILKFKEQVIKFGYENGYVETLGNRRRYIYELSNSNYMVKQFGERAAVNAPIQGTAADILKVAMINVFENLNKSNFNSKMIAQIHDEIILLVKKEELEQVKTMVLETMKNAYNDLLKISNKNREALVDLEINYSQAKDWFNLK</sequence>
<dbReference type="AlphaFoldDB" id="A0A2K9LV75"/>
<dbReference type="InterPro" id="IPR002298">
    <property type="entry name" value="DNA_polymerase_A"/>
</dbReference>
<dbReference type="CDD" id="cd09898">
    <property type="entry name" value="H3TH_53EXO"/>
    <property type="match status" value="1"/>
</dbReference>
<dbReference type="Gene3D" id="1.10.150.20">
    <property type="entry name" value="5' to 3' exonuclease, C-terminal subdomain"/>
    <property type="match status" value="2"/>
</dbReference>
<comment type="similarity">
    <text evidence="1 12">Belongs to the DNA polymerase type-A family.</text>
</comment>
<evidence type="ECO:0000256" key="3">
    <source>
        <dbReference type="ARBA" id="ARBA00022695"/>
    </source>
</evidence>
<evidence type="ECO:0000256" key="6">
    <source>
        <dbReference type="ARBA" id="ARBA00022932"/>
    </source>
</evidence>
<keyword evidence="7 12" id="KW-0238">DNA-binding</keyword>
<evidence type="ECO:0000256" key="7">
    <source>
        <dbReference type="ARBA" id="ARBA00023125"/>
    </source>
</evidence>
<evidence type="ECO:0000256" key="4">
    <source>
        <dbReference type="ARBA" id="ARBA00022705"/>
    </source>
</evidence>
<dbReference type="GO" id="GO:0003677">
    <property type="term" value="F:DNA binding"/>
    <property type="evidence" value="ECO:0007669"/>
    <property type="project" value="UniProtKB-UniRule"/>
</dbReference>
<dbReference type="Proteomes" id="UP000234790">
    <property type="component" value="Chromosome"/>
</dbReference>
<evidence type="ECO:0000259" key="13">
    <source>
        <dbReference type="SMART" id="SM00475"/>
    </source>
</evidence>
<dbReference type="InterPro" id="IPR020046">
    <property type="entry name" value="5-3_exonucl_a-hlix_arch_N"/>
</dbReference>
<evidence type="ECO:0000313" key="15">
    <source>
        <dbReference type="EMBL" id="AUM62930.1"/>
    </source>
</evidence>
<dbReference type="OrthoDB" id="9806424at2"/>
<dbReference type="GO" id="GO:0003887">
    <property type="term" value="F:DNA-directed DNA polymerase activity"/>
    <property type="evidence" value="ECO:0007669"/>
    <property type="project" value="UniProtKB-UniRule"/>
</dbReference>
<dbReference type="RefSeq" id="WP_101780975.1">
    <property type="nucleotide sequence ID" value="NZ_CP025543.1"/>
</dbReference>
<reference evidence="15 16" key="1">
    <citation type="submission" date="2017-12" db="EMBL/GenBank/DDBJ databases">
        <title>Complete genome sequence of Spiroplasma monobiae MQ-1 (ATCC 33825).</title>
        <authorList>
            <person name="Tsai Y.-M."/>
            <person name="Lo W.-S."/>
            <person name="Wu P.-S."/>
            <person name="Cho S.-T."/>
            <person name="Kuo C.-H."/>
        </authorList>
    </citation>
    <scope>NUCLEOTIDE SEQUENCE [LARGE SCALE GENOMIC DNA]</scope>
    <source>
        <strain evidence="15 16">MQ-1</strain>
    </source>
</reference>
<dbReference type="Gene3D" id="1.20.1060.10">
    <property type="entry name" value="Taq DNA Polymerase, Chain T, domain 4"/>
    <property type="match status" value="1"/>
</dbReference>
<dbReference type="InterPro" id="IPR029060">
    <property type="entry name" value="PIN-like_dom_sf"/>
</dbReference>
<evidence type="ECO:0000256" key="10">
    <source>
        <dbReference type="ARBA" id="ARBA00049957"/>
    </source>
</evidence>
<comment type="function">
    <text evidence="10">5'-3' exonuclease acting preferentially on double-stranded DNA.</text>
</comment>
<evidence type="ECO:0000256" key="1">
    <source>
        <dbReference type="ARBA" id="ARBA00007705"/>
    </source>
</evidence>
<comment type="function">
    <text evidence="12">In addition to polymerase activity, this DNA polymerase exhibits 5'-3' exonuclease activity.</text>
</comment>
<dbReference type="InterPro" id="IPR012337">
    <property type="entry name" value="RNaseH-like_sf"/>
</dbReference>
<dbReference type="Gene3D" id="3.30.70.370">
    <property type="match status" value="1"/>
</dbReference>
<evidence type="ECO:0000313" key="16">
    <source>
        <dbReference type="Proteomes" id="UP000234790"/>
    </source>
</evidence>
<keyword evidence="8 12" id="KW-0234">DNA repair</keyword>
<evidence type="ECO:0000256" key="11">
    <source>
        <dbReference type="NCBIfam" id="TIGR00593"/>
    </source>
</evidence>
<dbReference type="FunFam" id="1.10.150.20:FF:000003">
    <property type="entry name" value="DNA polymerase I"/>
    <property type="match status" value="1"/>
</dbReference>
<dbReference type="EMBL" id="CP025543">
    <property type="protein sequence ID" value="AUM62930.1"/>
    <property type="molecule type" value="Genomic_DNA"/>
</dbReference>
<dbReference type="InterPro" id="IPR001098">
    <property type="entry name" value="DNA-dir_DNA_pol_A_palm_dom"/>
</dbReference>
<dbReference type="Pfam" id="PF02739">
    <property type="entry name" value="5_3_exonuc_N"/>
    <property type="match status" value="1"/>
</dbReference>
<keyword evidence="3 12" id="KW-0548">Nucleotidyltransferase</keyword>
<dbReference type="CDD" id="cd08637">
    <property type="entry name" value="DNA_pol_A_pol_I_C"/>
    <property type="match status" value="1"/>
</dbReference>
<dbReference type="InterPro" id="IPR008918">
    <property type="entry name" value="HhH2"/>
</dbReference>
<name>A0A2K9LV75_SPISQ</name>
<dbReference type="Pfam" id="PF01367">
    <property type="entry name" value="5_3_exonuc"/>
    <property type="match status" value="1"/>
</dbReference>
<evidence type="ECO:0000256" key="5">
    <source>
        <dbReference type="ARBA" id="ARBA00022763"/>
    </source>
</evidence>
<dbReference type="Pfam" id="PF22619">
    <property type="entry name" value="DNA_polI_exo1"/>
    <property type="match status" value="1"/>
</dbReference>
<evidence type="ECO:0000256" key="2">
    <source>
        <dbReference type="ARBA" id="ARBA00022679"/>
    </source>
</evidence>
<dbReference type="SUPFAM" id="SSF47807">
    <property type="entry name" value="5' to 3' exonuclease, C-terminal subdomain"/>
    <property type="match status" value="1"/>
</dbReference>
<evidence type="ECO:0000256" key="8">
    <source>
        <dbReference type="ARBA" id="ARBA00023204"/>
    </source>
</evidence>
<dbReference type="PROSITE" id="PS00447">
    <property type="entry name" value="DNA_POLYMERASE_A"/>
    <property type="match status" value="1"/>
</dbReference>
<dbReference type="NCBIfam" id="TIGR00593">
    <property type="entry name" value="pola"/>
    <property type="match status" value="1"/>
</dbReference>
<dbReference type="InterPro" id="IPR019760">
    <property type="entry name" value="DNA-dir_DNA_pol_A_CS"/>
</dbReference>
<dbReference type="GO" id="GO:0006261">
    <property type="term" value="P:DNA-templated DNA replication"/>
    <property type="evidence" value="ECO:0007669"/>
    <property type="project" value="UniProtKB-UniRule"/>
</dbReference>
<dbReference type="InterPro" id="IPR036397">
    <property type="entry name" value="RNaseH_sf"/>
</dbReference>
<dbReference type="SUPFAM" id="SSF88723">
    <property type="entry name" value="PIN domain-like"/>
    <property type="match status" value="1"/>
</dbReference>
<evidence type="ECO:0000259" key="14">
    <source>
        <dbReference type="SMART" id="SM00482"/>
    </source>
</evidence>
<dbReference type="CDD" id="cd09859">
    <property type="entry name" value="PIN_53EXO"/>
    <property type="match status" value="1"/>
</dbReference>
<accession>A0A2K9LV75</accession>
<dbReference type="CDD" id="cd06140">
    <property type="entry name" value="DNA_polA_I_Bacillus_like_exo"/>
    <property type="match status" value="1"/>
</dbReference>
<organism evidence="15 16">
    <name type="scientific">Spiroplasma monobiae MQ-1</name>
    <dbReference type="NCBI Taxonomy" id="1336748"/>
    <lineage>
        <taxon>Bacteria</taxon>
        <taxon>Bacillati</taxon>
        <taxon>Mycoplasmatota</taxon>
        <taxon>Mollicutes</taxon>
        <taxon>Entomoplasmatales</taxon>
        <taxon>Spiroplasmataceae</taxon>
        <taxon>Spiroplasma</taxon>
    </lineage>
</organism>
<evidence type="ECO:0000256" key="12">
    <source>
        <dbReference type="RuleBase" id="RU004460"/>
    </source>
</evidence>
<keyword evidence="6 12" id="KW-0239">DNA-directed DNA polymerase</keyword>
<dbReference type="GO" id="GO:0008409">
    <property type="term" value="F:5'-3' exonuclease activity"/>
    <property type="evidence" value="ECO:0007669"/>
    <property type="project" value="UniProtKB-UniRule"/>
</dbReference>